<keyword evidence="3" id="KW-0731">Sigma factor</keyword>
<dbReference type="InterPro" id="IPR036388">
    <property type="entry name" value="WH-like_DNA-bd_sf"/>
</dbReference>
<dbReference type="Pfam" id="PF08281">
    <property type="entry name" value="Sigma70_r4_2"/>
    <property type="match status" value="1"/>
</dbReference>
<evidence type="ECO:0000256" key="6">
    <source>
        <dbReference type="SAM" id="MobiDB-lite"/>
    </source>
</evidence>
<gene>
    <name evidence="8" type="ORF">RHODO2019_18515</name>
</gene>
<protein>
    <submittedName>
        <fullName evidence="8">Sigma-70 family RNA polymerase sigma factor</fullName>
    </submittedName>
</protein>
<evidence type="ECO:0000256" key="5">
    <source>
        <dbReference type="ARBA" id="ARBA00023163"/>
    </source>
</evidence>
<evidence type="ECO:0000256" key="4">
    <source>
        <dbReference type="ARBA" id="ARBA00023125"/>
    </source>
</evidence>
<evidence type="ECO:0000313" key="8">
    <source>
        <dbReference type="EMBL" id="UZJ26986.1"/>
    </source>
</evidence>
<evidence type="ECO:0000256" key="2">
    <source>
        <dbReference type="ARBA" id="ARBA00023015"/>
    </source>
</evidence>
<dbReference type="InterPro" id="IPR013249">
    <property type="entry name" value="RNA_pol_sigma70_r4_t2"/>
</dbReference>
<evidence type="ECO:0000256" key="3">
    <source>
        <dbReference type="ARBA" id="ARBA00023082"/>
    </source>
</evidence>
<keyword evidence="2" id="KW-0805">Transcription regulation</keyword>
<comment type="similarity">
    <text evidence="1">Belongs to the sigma-70 factor family. ECF subfamily.</text>
</comment>
<geneLocation type="plasmid" evidence="8 9">
    <name>unnamed2</name>
</geneLocation>
<evidence type="ECO:0000256" key="1">
    <source>
        <dbReference type="ARBA" id="ARBA00010641"/>
    </source>
</evidence>
<keyword evidence="4" id="KW-0238">DNA-binding</keyword>
<dbReference type="RefSeq" id="WP_265385090.1">
    <property type="nucleotide sequence ID" value="NZ_CP110617.1"/>
</dbReference>
<keyword evidence="5" id="KW-0804">Transcription</keyword>
<reference evidence="8" key="1">
    <citation type="submission" date="2022-10" db="EMBL/GenBank/DDBJ databases">
        <title>Rhodococcus sp.75.</title>
        <authorList>
            <person name="Sun M."/>
        </authorList>
    </citation>
    <scope>NUCLEOTIDE SEQUENCE</scope>
    <source>
        <strain evidence="8">75</strain>
        <plasmid evidence="8">unnamed2</plasmid>
    </source>
</reference>
<sequence>MLPWLLVTARHLLGEQWRRGQRDDALATEIARTARTSHDVGADDPALERLVFLTTLAQLSDNDRDVLMMTVWDGLSTLEAARVAGCSPATLAVRLHRARRRLTEALIRADEAGPTPHSGAEPRIDQTSGRNR</sequence>
<organism evidence="8 9">
    <name type="scientific">Rhodococcus antarcticus</name>
    <dbReference type="NCBI Taxonomy" id="2987751"/>
    <lineage>
        <taxon>Bacteria</taxon>
        <taxon>Bacillati</taxon>
        <taxon>Actinomycetota</taxon>
        <taxon>Actinomycetes</taxon>
        <taxon>Mycobacteriales</taxon>
        <taxon>Nocardiaceae</taxon>
        <taxon>Rhodococcus</taxon>
    </lineage>
</organism>
<proteinExistence type="inferred from homology"/>
<evidence type="ECO:0000259" key="7">
    <source>
        <dbReference type="Pfam" id="PF08281"/>
    </source>
</evidence>
<feature type="region of interest" description="Disordered" evidence="6">
    <location>
        <begin position="107"/>
        <end position="132"/>
    </location>
</feature>
<dbReference type="Proteomes" id="UP001164965">
    <property type="component" value="Plasmid unnamed2"/>
</dbReference>
<accession>A0ABY6P5P2</accession>
<name>A0ABY6P5P2_9NOCA</name>
<evidence type="ECO:0000313" key="9">
    <source>
        <dbReference type="Proteomes" id="UP001164965"/>
    </source>
</evidence>
<feature type="domain" description="RNA polymerase sigma factor 70 region 4 type 2" evidence="7">
    <location>
        <begin position="52"/>
        <end position="102"/>
    </location>
</feature>
<keyword evidence="9" id="KW-1185">Reference proteome</keyword>
<dbReference type="EMBL" id="CP110617">
    <property type="protein sequence ID" value="UZJ26986.1"/>
    <property type="molecule type" value="Genomic_DNA"/>
</dbReference>
<dbReference type="InterPro" id="IPR013324">
    <property type="entry name" value="RNA_pol_sigma_r3/r4-like"/>
</dbReference>
<dbReference type="Gene3D" id="1.10.10.10">
    <property type="entry name" value="Winged helix-like DNA-binding domain superfamily/Winged helix DNA-binding domain"/>
    <property type="match status" value="1"/>
</dbReference>
<dbReference type="SUPFAM" id="SSF88659">
    <property type="entry name" value="Sigma3 and sigma4 domains of RNA polymerase sigma factors"/>
    <property type="match status" value="1"/>
</dbReference>
<keyword evidence="8" id="KW-0614">Plasmid</keyword>